<keyword evidence="3" id="KW-1185">Reference proteome</keyword>
<dbReference type="AlphaFoldDB" id="A0A6A3MI36"/>
<evidence type="ECO:0000313" key="1">
    <source>
        <dbReference type="EMBL" id="KAE9027873.1"/>
    </source>
</evidence>
<dbReference type="EMBL" id="QXFT01000617">
    <property type="protein sequence ID" value="KAE9339483.1"/>
    <property type="molecule type" value="Genomic_DNA"/>
</dbReference>
<comment type="caution">
    <text evidence="1">The sequence shown here is derived from an EMBL/GenBank/DDBJ whole genome shotgun (WGS) entry which is preliminary data.</text>
</comment>
<accession>A0A6A3MI36</accession>
<evidence type="ECO:0000313" key="2">
    <source>
        <dbReference type="EMBL" id="KAE9339483.1"/>
    </source>
</evidence>
<sequence>MSLAVGEVLAVDEASEVSEVLQLVEPVWLLFQVDLLRFVLLVVSSRQCGLCCRWSWRVLLPLDVSVGLGWLEDQ</sequence>
<evidence type="ECO:0000313" key="4">
    <source>
        <dbReference type="Proteomes" id="UP000435112"/>
    </source>
</evidence>
<name>A0A6A3MI36_9STRA</name>
<dbReference type="Proteomes" id="UP000435112">
    <property type="component" value="Unassembled WGS sequence"/>
</dbReference>
<gene>
    <name evidence="1" type="ORF">PR002_g10551</name>
    <name evidence="2" type="ORF">PR003_g10984</name>
</gene>
<organism evidence="1 4">
    <name type="scientific">Phytophthora rubi</name>
    <dbReference type="NCBI Taxonomy" id="129364"/>
    <lineage>
        <taxon>Eukaryota</taxon>
        <taxon>Sar</taxon>
        <taxon>Stramenopiles</taxon>
        <taxon>Oomycota</taxon>
        <taxon>Peronosporomycetes</taxon>
        <taxon>Peronosporales</taxon>
        <taxon>Peronosporaceae</taxon>
        <taxon>Phytophthora</taxon>
    </lineage>
</organism>
<evidence type="ECO:0000313" key="3">
    <source>
        <dbReference type="Proteomes" id="UP000434957"/>
    </source>
</evidence>
<dbReference type="Proteomes" id="UP000434957">
    <property type="component" value="Unassembled WGS sequence"/>
</dbReference>
<proteinExistence type="predicted"/>
<protein>
    <submittedName>
        <fullName evidence="1">Uncharacterized protein</fullName>
    </submittedName>
</protein>
<dbReference type="EMBL" id="QXFU01000602">
    <property type="protein sequence ID" value="KAE9027873.1"/>
    <property type="molecule type" value="Genomic_DNA"/>
</dbReference>
<reference evidence="1 4" key="1">
    <citation type="submission" date="2018-09" db="EMBL/GenBank/DDBJ databases">
        <title>Genomic investigation of the strawberry pathogen Phytophthora fragariae indicates pathogenicity is determined by transcriptional variation in three key races.</title>
        <authorList>
            <person name="Adams T.M."/>
            <person name="Armitage A.D."/>
            <person name="Sobczyk M.K."/>
            <person name="Bates H.J."/>
            <person name="Dunwell J.M."/>
            <person name="Nellist C.F."/>
            <person name="Harrison R.J."/>
        </authorList>
    </citation>
    <scope>NUCLEOTIDE SEQUENCE [LARGE SCALE GENOMIC DNA]</scope>
    <source>
        <strain evidence="1 4">SCRP324</strain>
        <strain evidence="2 3">SCRP333</strain>
    </source>
</reference>